<feature type="non-terminal residue" evidence="1">
    <location>
        <position position="1"/>
    </location>
</feature>
<evidence type="ECO:0000313" key="1">
    <source>
        <dbReference type="EMBL" id="GAH18668.1"/>
    </source>
</evidence>
<name>X1FD39_9ZZZZ</name>
<reference evidence="1" key="1">
    <citation type="journal article" date="2014" name="Front. Microbiol.">
        <title>High frequency of phylogenetically diverse reductive dehalogenase-homologous genes in deep subseafloor sedimentary metagenomes.</title>
        <authorList>
            <person name="Kawai M."/>
            <person name="Futagami T."/>
            <person name="Toyoda A."/>
            <person name="Takaki Y."/>
            <person name="Nishi S."/>
            <person name="Hori S."/>
            <person name="Arai W."/>
            <person name="Tsubouchi T."/>
            <person name="Morono Y."/>
            <person name="Uchiyama I."/>
            <person name="Ito T."/>
            <person name="Fujiyama A."/>
            <person name="Inagaki F."/>
            <person name="Takami H."/>
        </authorList>
    </citation>
    <scope>NUCLEOTIDE SEQUENCE</scope>
    <source>
        <strain evidence="1">Expedition CK06-06</strain>
    </source>
</reference>
<dbReference type="AlphaFoldDB" id="X1FD39"/>
<protein>
    <submittedName>
        <fullName evidence="1">Uncharacterized protein</fullName>
    </submittedName>
</protein>
<sequence length="56" mass="6507">SEINPEIPYSLLVFHGDYQMKDLPITPRRQAVKCLEVAKRYLKNVHMGNKFLLGFS</sequence>
<accession>X1FD39</accession>
<dbReference type="EMBL" id="BARU01004131">
    <property type="protein sequence ID" value="GAH18668.1"/>
    <property type="molecule type" value="Genomic_DNA"/>
</dbReference>
<proteinExistence type="predicted"/>
<comment type="caution">
    <text evidence="1">The sequence shown here is derived from an EMBL/GenBank/DDBJ whole genome shotgun (WGS) entry which is preliminary data.</text>
</comment>
<gene>
    <name evidence="1" type="ORF">S03H2_08488</name>
</gene>
<organism evidence="1">
    <name type="scientific">marine sediment metagenome</name>
    <dbReference type="NCBI Taxonomy" id="412755"/>
    <lineage>
        <taxon>unclassified sequences</taxon>
        <taxon>metagenomes</taxon>
        <taxon>ecological metagenomes</taxon>
    </lineage>
</organism>